<dbReference type="Gene3D" id="1.10.630.10">
    <property type="entry name" value="Cytochrome P450"/>
    <property type="match status" value="1"/>
</dbReference>
<keyword evidence="11" id="KW-1185">Reference proteome</keyword>
<evidence type="ECO:0000256" key="4">
    <source>
        <dbReference type="ARBA" id="ARBA00022723"/>
    </source>
</evidence>
<dbReference type="PRINTS" id="PR00463">
    <property type="entry name" value="EP450I"/>
</dbReference>
<name>T1H4M2_MEGSC</name>
<proteinExistence type="inferred from homology"/>
<dbReference type="PANTHER" id="PTHR24291">
    <property type="entry name" value="CYTOCHROME P450 FAMILY 4"/>
    <property type="match status" value="1"/>
</dbReference>
<comment type="cofactor">
    <cofactor evidence="1 8">
        <name>heme</name>
        <dbReference type="ChEBI" id="CHEBI:30413"/>
    </cofactor>
</comment>
<dbReference type="InterPro" id="IPR002401">
    <property type="entry name" value="Cyt_P450_E_grp-I"/>
</dbReference>
<organism evidence="10 11">
    <name type="scientific">Megaselia scalaris</name>
    <name type="common">Humpbacked fly</name>
    <name type="synonym">Phora scalaris</name>
    <dbReference type="NCBI Taxonomy" id="36166"/>
    <lineage>
        <taxon>Eukaryota</taxon>
        <taxon>Metazoa</taxon>
        <taxon>Ecdysozoa</taxon>
        <taxon>Arthropoda</taxon>
        <taxon>Hexapoda</taxon>
        <taxon>Insecta</taxon>
        <taxon>Pterygota</taxon>
        <taxon>Neoptera</taxon>
        <taxon>Endopterygota</taxon>
        <taxon>Diptera</taxon>
        <taxon>Brachycera</taxon>
        <taxon>Muscomorpha</taxon>
        <taxon>Platypezoidea</taxon>
        <taxon>Phoridae</taxon>
        <taxon>Megaseliini</taxon>
        <taxon>Megaselia</taxon>
    </lineage>
</organism>
<dbReference type="InterPro" id="IPR050196">
    <property type="entry name" value="Cytochrome_P450_Monoox"/>
</dbReference>
<evidence type="ECO:0000256" key="2">
    <source>
        <dbReference type="ARBA" id="ARBA00010617"/>
    </source>
</evidence>
<evidence type="ECO:0000313" key="11">
    <source>
        <dbReference type="Proteomes" id="UP000015102"/>
    </source>
</evidence>
<dbReference type="OMA" id="TCLMSIY"/>
<dbReference type="PRINTS" id="PR00385">
    <property type="entry name" value="P450"/>
</dbReference>
<reference evidence="11" key="1">
    <citation type="submission" date="2013-02" db="EMBL/GenBank/DDBJ databases">
        <authorList>
            <person name="Hughes D."/>
        </authorList>
    </citation>
    <scope>NUCLEOTIDE SEQUENCE</scope>
    <source>
        <strain>Durham</strain>
        <strain evidence="11">NC isolate 2 -- Noor lab</strain>
    </source>
</reference>
<keyword evidence="6 8" id="KW-0408">Iron</keyword>
<dbReference type="GO" id="GO:0004497">
    <property type="term" value="F:monooxygenase activity"/>
    <property type="evidence" value="ECO:0007669"/>
    <property type="project" value="UniProtKB-KW"/>
</dbReference>
<reference evidence="10" key="2">
    <citation type="submission" date="2015-06" db="UniProtKB">
        <authorList>
            <consortium name="EnsemblMetazoa"/>
        </authorList>
    </citation>
    <scope>IDENTIFICATION</scope>
</reference>
<dbReference type="Proteomes" id="UP000015102">
    <property type="component" value="Unassembled WGS sequence"/>
</dbReference>
<dbReference type="HOGENOM" id="CLU_001570_5_7_1"/>
<dbReference type="EnsemblMetazoa" id="MESCA011235-RA">
    <property type="protein sequence ID" value="MESCA011235-PA"/>
    <property type="gene ID" value="MESCA011235"/>
</dbReference>
<evidence type="ECO:0000256" key="6">
    <source>
        <dbReference type="ARBA" id="ARBA00023004"/>
    </source>
</evidence>
<evidence type="ECO:0000256" key="9">
    <source>
        <dbReference type="RuleBase" id="RU000461"/>
    </source>
</evidence>
<evidence type="ECO:0000256" key="3">
    <source>
        <dbReference type="ARBA" id="ARBA00022617"/>
    </source>
</evidence>
<keyword evidence="7 9" id="KW-0503">Monooxygenase</keyword>
<keyword evidence="4 8" id="KW-0479">Metal-binding</keyword>
<dbReference type="AlphaFoldDB" id="T1H4M2"/>
<dbReference type="GO" id="GO:0016705">
    <property type="term" value="F:oxidoreductase activity, acting on paired donors, with incorporation or reduction of molecular oxygen"/>
    <property type="evidence" value="ECO:0007669"/>
    <property type="project" value="InterPro"/>
</dbReference>
<evidence type="ECO:0000256" key="7">
    <source>
        <dbReference type="ARBA" id="ARBA00023033"/>
    </source>
</evidence>
<dbReference type="PROSITE" id="PS00086">
    <property type="entry name" value="CYTOCHROME_P450"/>
    <property type="match status" value="1"/>
</dbReference>
<keyword evidence="5 9" id="KW-0560">Oxidoreductase</keyword>
<keyword evidence="3 8" id="KW-0349">Heme</keyword>
<evidence type="ECO:0000256" key="1">
    <source>
        <dbReference type="ARBA" id="ARBA00001971"/>
    </source>
</evidence>
<evidence type="ECO:0008006" key="12">
    <source>
        <dbReference type="Google" id="ProtNLM"/>
    </source>
</evidence>
<dbReference type="EMBL" id="CAQQ02384395">
    <property type="status" value="NOT_ANNOTATED_CDS"/>
    <property type="molecule type" value="Genomic_DNA"/>
</dbReference>
<dbReference type="InterPro" id="IPR001128">
    <property type="entry name" value="Cyt_P450"/>
</dbReference>
<protein>
    <recommendedName>
        <fullName evidence="12">Cytochrome P450</fullName>
    </recommendedName>
</protein>
<dbReference type="GO" id="GO:0020037">
    <property type="term" value="F:heme binding"/>
    <property type="evidence" value="ECO:0007669"/>
    <property type="project" value="InterPro"/>
</dbReference>
<comment type="similarity">
    <text evidence="2 9">Belongs to the cytochrome P450 family.</text>
</comment>
<evidence type="ECO:0000256" key="8">
    <source>
        <dbReference type="PIRSR" id="PIRSR602401-1"/>
    </source>
</evidence>
<dbReference type="SUPFAM" id="SSF48264">
    <property type="entry name" value="Cytochrome P450"/>
    <property type="match status" value="1"/>
</dbReference>
<dbReference type="Pfam" id="PF00067">
    <property type="entry name" value="p450"/>
    <property type="match status" value="1"/>
</dbReference>
<evidence type="ECO:0000256" key="5">
    <source>
        <dbReference type="ARBA" id="ARBA00023002"/>
    </source>
</evidence>
<dbReference type="InterPro" id="IPR036396">
    <property type="entry name" value="Cyt_P450_sf"/>
</dbReference>
<dbReference type="STRING" id="36166.T1H4M2"/>
<feature type="binding site" description="axial binding residue" evidence="8">
    <location>
        <position position="141"/>
    </location>
    <ligand>
        <name>heme</name>
        <dbReference type="ChEBI" id="CHEBI:30413"/>
    </ligand>
    <ligandPart>
        <name>Fe</name>
        <dbReference type="ChEBI" id="CHEBI:18248"/>
    </ligandPart>
</feature>
<sequence length="210" mass="24125">QGHDTTTSGIAFSTFLLSRHPKIQEKVLEEQKLIFEGDFKRNPTYNDIQEMKYLEMVIKEAQRLYPSVPMIGREPTEFVTLSGKKIPPGTSINMFLMAMGYNDKIFPEPFKFDPERFNSENISKKSSAYEFVPFSAGPRNCIGQKFAMLELKSVVSKIVRNFEVLPAKDELISKDGYERWEQSEYDPKLAAVLTLKSDNGIQIRLRARNL</sequence>
<dbReference type="PANTHER" id="PTHR24291:SF203">
    <property type="entry name" value="CYTOCHROME P450 4D1-RELATED"/>
    <property type="match status" value="1"/>
</dbReference>
<dbReference type="GO" id="GO:0005506">
    <property type="term" value="F:iron ion binding"/>
    <property type="evidence" value="ECO:0007669"/>
    <property type="project" value="InterPro"/>
</dbReference>
<accession>T1H4M2</accession>
<evidence type="ECO:0000313" key="10">
    <source>
        <dbReference type="EnsemblMetazoa" id="MESCA011235-PA"/>
    </source>
</evidence>
<dbReference type="InterPro" id="IPR017972">
    <property type="entry name" value="Cyt_P450_CS"/>
</dbReference>